<gene>
    <name evidence="8" type="ORF">Lupro_03865</name>
</gene>
<feature type="active site" evidence="5">
    <location>
        <position position="318"/>
    </location>
</feature>
<dbReference type="GO" id="GO:0005737">
    <property type="term" value="C:cytoplasm"/>
    <property type="evidence" value="ECO:0007669"/>
    <property type="project" value="TreeGrafter"/>
</dbReference>
<evidence type="ECO:0000313" key="9">
    <source>
        <dbReference type="Proteomes" id="UP000059672"/>
    </source>
</evidence>
<feature type="active site" evidence="5">
    <location>
        <position position="339"/>
    </location>
</feature>
<keyword evidence="2 4" id="KW-0378">Hydrolase</keyword>
<feature type="active site" evidence="5">
    <location>
        <position position="57"/>
    </location>
</feature>
<dbReference type="InterPro" id="IPR038765">
    <property type="entry name" value="Papain-like_cys_pep_sf"/>
</dbReference>
<sequence length="385" mass="43847">MKKLLLSIALVAISQLFFAQEGNVVNVKIPIAEKYIFTPVIDIETSNVKNQGNTGTCWSFSTSSFIESEIYKKTGKKIDISEMYTVRNTYPVKAWDYVMRQGRTQFGEGGLAHDVINSIKNNGLVPENAYSGLMENATTYNHSKIVPELKKVLDAYIKNDENATYPNWKIAIDSILDTDLGKLPKKFMYDGVYYTPKSFLEMTQLNPSDYVTLTSFLQQPFYTKFILNIPDNFANGSFYNLPLDELVKIVDNALKKGYTLALDCDVSEKTFSQKYGIAVEPKNIDDNEKAMTYIITEKQITPEFRQQEFENYNTTDDHLMHIVGLVKDQHNTEYYKVKNSWGTTGNRIGNGGYVYMSKAYFKLKTISILVNKNALDTTVIKKLNI</sequence>
<keyword evidence="1 4" id="KW-0645">Protease</keyword>
<keyword evidence="6" id="KW-0732">Signal</keyword>
<evidence type="ECO:0000313" key="8">
    <source>
        <dbReference type="EMBL" id="AMC10439.1"/>
    </source>
</evidence>
<evidence type="ECO:0000256" key="4">
    <source>
        <dbReference type="PIRNR" id="PIRNR005700"/>
    </source>
</evidence>
<name>A0A0X8G5I2_9FLAO</name>
<dbReference type="InterPro" id="IPR000169">
    <property type="entry name" value="Pept_cys_AS"/>
</dbReference>
<evidence type="ECO:0000256" key="2">
    <source>
        <dbReference type="ARBA" id="ARBA00022801"/>
    </source>
</evidence>
<dbReference type="GO" id="GO:0006508">
    <property type="term" value="P:proteolysis"/>
    <property type="evidence" value="ECO:0007669"/>
    <property type="project" value="UniProtKB-KW"/>
</dbReference>
<evidence type="ECO:0000259" key="7">
    <source>
        <dbReference type="Pfam" id="PF00112"/>
    </source>
</evidence>
<evidence type="ECO:0000256" key="3">
    <source>
        <dbReference type="ARBA" id="ARBA00022807"/>
    </source>
</evidence>
<dbReference type="InterPro" id="IPR000668">
    <property type="entry name" value="Peptidase_C1A_C"/>
</dbReference>
<dbReference type="GO" id="GO:0009636">
    <property type="term" value="P:response to toxic substance"/>
    <property type="evidence" value="ECO:0007669"/>
    <property type="project" value="TreeGrafter"/>
</dbReference>
<reference evidence="9" key="1">
    <citation type="submission" date="2015-12" db="EMBL/GenBank/DDBJ databases">
        <title>Complete genome sequence of Lutibacter profundus strain LP1.</title>
        <authorList>
            <person name="Wissuwa J."/>
            <person name="Le Moine Bauer S."/>
            <person name="Stokke R."/>
            <person name="Dahle H."/>
            <person name="Steen I.H."/>
        </authorList>
    </citation>
    <scope>NUCLEOTIDE SEQUENCE [LARGE SCALE GENOMIC DNA]</scope>
    <source>
        <strain evidence="9">LP1</strain>
    </source>
</reference>
<dbReference type="Pfam" id="PF00112">
    <property type="entry name" value="Peptidase_C1"/>
    <property type="match status" value="1"/>
</dbReference>
<feature type="chain" id="PRO_5007066244" description="Aminopeptidase" evidence="6">
    <location>
        <begin position="20"/>
        <end position="385"/>
    </location>
</feature>
<dbReference type="Pfam" id="PF03051">
    <property type="entry name" value="Peptidase_C1_2"/>
    <property type="match status" value="1"/>
</dbReference>
<dbReference type="SUPFAM" id="SSF54001">
    <property type="entry name" value="Cysteine proteinases"/>
    <property type="match status" value="1"/>
</dbReference>
<dbReference type="PROSITE" id="PS00139">
    <property type="entry name" value="THIOL_PROTEASE_CYS"/>
    <property type="match status" value="1"/>
</dbReference>
<evidence type="ECO:0000256" key="1">
    <source>
        <dbReference type="ARBA" id="ARBA00022670"/>
    </source>
</evidence>
<comment type="similarity">
    <text evidence="4">Belongs to the peptidase C1 family.</text>
</comment>
<dbReference type="InterPro" id="IPR004134">
    <property type="entry name" value="Peptidase_C1B"/>
</dbReference>
<accession>A0A0X8G5I2</accession>
<feature type="signal peptide" evidence="6">
    <location>
        <begin position="1"/>
        <end position="19"/>
    </location>
</feature>
<protein>
    <recommendedName>
        <fullName evidence="4">Aminopeptidase</fullName>
    </recommendedName>
</protein>
<proteinExistence type="inferred from homology"/>
<dbReference type="EMBL" id="CP013355">
    <property type="protein sequence ID" value="AMC10439.1"/>
    <property type="molecule type" value="Genomic_DNA"/>
</dbReference>
<dbReference type="Gene3D" id="3.90.70.10">
    <property type="entry name" value="Cysteine proteinases"/>
    <property type="match status" value="1"/>
</dbReference>
<dbReference type="KEGG" id="lut:Lupro_03865"/>
<dbReference type="PIRSF" id="PIRSF005700">
    <property type="entry name" value="PepC"/>
    <property type="match status" value="1"/>
</dbReference>
<dbReference type="OrthoDB" id="9814054at2"/>
<feature type="domain" description="Peptidase C1A papain C-terminal" evidence="7">
    <location>
        <begin position="46"/>
        <end position="131"/>
    </location>
</feature>
<evidence type="ECO:0000256" key="6">
    <source>
        <dbReference type="SAM" id="SignalP"/>
    </source>
</evidence>
<keyword evidence="3 4" id="KW-0788">Thiol protease</keyword>
<dbReference type="PANTHER" id="PTHR10363">
    <property type="entry name" value="BLEOMYCIN HYDROLASE"/>
    <property type="match status" value="1"/>
</dbReference>
<dbReference type="RefSeq" id="WP_068206448.1">
    <property type="nucleotide sequence ID" value="NZ_CP013355.1"/>
</dbReference>
<dbReference type="STRING" id="1622118.Lupro_03865"/>
<keyword evidence="4 8" id="KW-0031">Aminopeptidase</keyword>
<dbReference type="GO" id="GO:0070005">
    <property type="term" value="F:cysteine-type aminopeptidase activity"/>
    <property type="evidence" value="ECO:0007669"/>
    <property type="project" value="InterPro"/>
</dbReference>
<keyword evidence="9" id="KW-1185">Reference proteome</keyword>
<dbReference type="PATRIC" id="fig|1622118.3.peg.819"/>
<dbReference type="GO" id="GO:0043418">
    <property type="term" value="P:homocysteine catabolic process"/>
    <property type="evidence" value="ECO:0007669"/>
    <property type="project" value="TreeGrafter"/>
</dbReference>
<evidence type="ECO:0000256" key="5">
    <source>
        <dbReference type="PIRSR" id="PIRSR005700-1"/>
    </source>
</evidence>
<dbReference type="AlphaFoldDB" id="A0A0X8G5I2"/>
<dbReference type="Proteomes" id="UP000059672">
    <property type="component" value="Chromosome"/>
</dbReference>
<reference evidence="8 9" key="2">
    <citation type="journal article" date="2016" name="Int. J. Syst. Evol. Microbiol.">
        <title>Lutibacter profundi sp. nov., isolated from a deep-sea hydrothermal system on the Arctic Mid-Ocean Ridge and emended description of the genus Lutibacter.</title>
        <authorList>
            <person name="Le Moine Bauer S."/>
            <person name="Roalkvam I."/>
            <person name="Steen I.H."/>
            <person name="Dahle H."/>
        </authorList>
    </citation>
    <scope>NUCLEOTIDE SEQUENCE [LARGE SCALE GENOMIC DNA]</scope>
    <source>
        <strain evidence="8 9">LP1</strain>
    </source>
</reference>
<dbReference type="PANTHER" id="PTHR10363:SF2">
    <property type="entry name" value="BLEOMYCIN HYDROLASE"/>
    <property type="match status" value="1"/>
</dbReference>
<organism evidence="8 9">
    <name type="scientific">Lutibacter profundi</name>
    <dbReference type="NCBI Taxonomy" id="1622118"/>
    <lineage>
        <taxon>Bacteria</taxon>
        <taxon>Pseudomonadati</taxon>
        <taxon>Bacteroidota</taxon>
        <taxon>Flavobacteriia</taxon>
        <taxon>Flavobacteriales</taxon>
        <taxon>Flavobacteriaceae</taxon>
        <taxon>Lutibacter</taxon>
    </lineage>
</organism>